<accession>A0A150NBI6</accession>
<sequence length="96" mass="10401">MSRDDKQTKSAGGRLFLTALSPALRSLRSIPLGKKRTSSQVTCSSLDGGAKQVADRTLLGMTAANSPIQLDRFGVCLGASVSLPFHKRKRFFMVYP</sequence>
<evidence type="ECO:0000313" key="2">
    <source>
        <dbReference type="Proteomes" id="UP000075517"/>
    </source>
</evidence>
<comment type="caution">
    <text evidence="1">The sequence shown here is derived from an EMBL/GenBank/DDBJ whole genome shotgun (WGS) entry which is preliminary data.</text>
</comment>
<dbReference type="Proteomes" id="UP000075517">
    <property type="component" value="Unassembled WGS sequence"/>
</dbReference>
<gene>
    <name evidence="1" type="ORF">B4114_1164</name>
</gene>
<dbReference type="AlphaFoldDB" id="A0A150NBI6"/>
<protein>
    <submittedName>
        <fullName evidence="1">Uncharacterized protein</fullName>
    </submittedName>
</protein>
<evidence type="ECO:0000313" key="1">
    <source>
        <dbReference type="EMBL" id="KYD34061.1"/>
    </source>
</evidence>
<proteinExistence type="predicted"/>
<dbReference type="EMBL" id="LQYY01000063">
    <property type="protein sequence ID" value="KYD34061.1"/>
    <property type="molecule type" value="Genomic_DNA"/>
</dbReference>
<reference evidence="1 2" key="1">
    <citation type="submission" date="2016-01" db="EMBL/GenBank/DDBJ databases">
        <title>Draft Genome Sequences of Seven Thermophilic Sporeformers Isolated from Foods.</title>
        <authorList>
            <person name="Berendsen E.M."/>
            <person name="Wells-Bennik M.H."/>
            <person name="Krawcyk A.O."/>
            <person name="De Jong A."/>
            <person name="Holsappel S."/>
            <person name="Eijlander R.T."/>
            <person name="Kuipers O.P."/>
        </authorList>
    </citation>
    <scope>NUCLEOTIDE SEQUENCE [LARGE SCALE GENOMIC DNA]</scope>
    <source>
        <strain evidence="1 2">B4114</strain>
    </source>
</reference>
<name>A0A150NBI6_GEOSE</name>
<organism evidence="1 2">
    <name type="scientific">Geobacillus stearothermophilus</name>
    <name type="common">Bacillus stearothermophilus</name>
    <dbReference type="NCBI Taxonomy" id="1422"/>
    <lineage>
        <taxon>Bacteria</taxon>
        <taxon>Bacillati</taxon>
        <taxon>Bacillota</taxon>
        <taxon>Bacilli</taxon>
        <taxon>Bacillales</taxon>
        <taxon>Anoxybacillaceae</taxon>
        <taxon>Geobacillus</taxon>
    </lineage>
</organism>